<dbReference type="AlphaFoldDB" id="A0A8X6PM33"/>
<evidence type="ECO:0000256" key="7">
    <source>
        <dbReference type="SAM" id="MobiDB-lite"/>
    </source>
</evidence>
<keyword evidence="6" id="KW-0449">Lipoprotein</keyword>
<keyword evidence="4" id="KW-0342">GTP-binding</keyword>
<comment type="caution">
    <text evidence="8">The sequence shown here is derived from an EMBL/GenBank/DDBJ whole genome shotgun (WGS) entry which is preliminary data.</text>
</comment>
<reference evidence="8" key="1">
    <citation type="submission" date="2020-08" db="EMBL/GenBank/DDBJ databases">
        <title>Multicomponent nature underlies the extraordinary mechanical properties of spider dragline silk.</title>
        <authorList>
            <person name="Kono N."/>
            <person name="Nakamura H."/>
            <person name="Mori M."/>
            <person name="Yoshida Y."/>
            <person name="Ohtoshi R."/>
            <person name="Malay A.D."/>
            <person name="Moran D.A.P."/>
            <person name="Tomita M."/>
            <person name="Numata K."/>
            <person name="Arakawa K."/>
        </authorList>
    </citation>
    <scope>NUCLEOTIDE SEQUENCE</scope>
</reference>
<dbReference type="GO" id="GO:0003924">
    <property type="term" value="F:GTPase activity"/>
    <property type="evidence" value="ECO:0007669"/>
    <property type="project" value="InterPro"/>
</dbReference>
<evidence type="ECO:0000313" key="8">
    <source>
        <dbReference type="EMBL" id="GFT75591.1"/>
    </source>
</evidence>
<dbReference type="PANTHER" id="PTHR46149:SF7">
    <property type="entry name" value="GTP-BINDING PROTEIN DI-RAS2"/>
    <property type="match status" value="1"/>
</dbReference>
<dbReference type="PRINTS" id="PR00449">
    <property type="entry name" value="RASTRNSFRMNG"/>
</dbReference>
<dbReference type="GO" id="GO:0005886">
    <property type="term" value="C:plasma membrane"/>
    <property type="evidence" value="ECO:0007669"/>
    <property type="project" value="UniProtKB-SubCell"/>
</dbReference>
<feature type="compositionally biased region" description="Basic and acidic residues" evidence="7">
    <location>
        <begin position="32"/>
        <end position="52"/>
    </location>
</feature>
<evidence type="ECO:0000256" key="3">
    <source>
        <dbReference type="ARBA" id="ARBA00022481"/>
    </source>
</evidence>
<sequence length="225" mass="25432">MVSSHPIGNERGEAGLLKILKGGEGDLVTTRSSEESGARRDPATRVRRTRSSEERSREAKLISFAISCYWKTLIEFFLLLRDNSKTTCINSETSPPSVTQKDLKRKARSVPDLSKCTEELYPFHCCFWVSAHRESSDSDIRFRSLKSKSQLSSVPLRLQVVVLGPSKVGKTALVLQYLLDCFEDDYDPTIEDIYSHEIEIPGVKIHKTERELNETDINLDAILVI</sequence>
<keyword evidence="4" id="KW-0547">Nucleotide-binding</keyword>
<evidence type="ECO:0000256" key="4">
    <source>
        <dbReference type="ARBA" id="ARBA00023134"/>
    </source>
</evidence>
<dbReference type="InterPro" id="IPR027417">
    <property type="entry name" value="P-loop_NTPase"/>
</dbReference>
<evidence type="ECO:0000256" key="1">
    <source>
        <dbReference type="ARBA" id="ARBA00004193"/>
    </source>
</evidence>
<dbReference type="EMBL" id="BMAW01021945">
    <property type="protein sequence ID" value="GFT75591.1"/>
    <property type="molecule type" value="Genomic_DNA"/>
</dbReference>
<dbReference type="OrthoDB" id="265044at2759"/>
<keyword evidence="9" id="KW-1185">Reference proteome</keyword>
<dbReference type="Pfam" id="PF00071">
    <property type="entry name" value="Ras"/>
    <property type="match status" value="1"/>
</dbReference>
<dbReference type="Gene3D" id="3.40.50.300">
    <property type="entry name" value="P-loop containing nucleotide triphosphate hydrolases"/>
    <property type="match status" value="1"/>
</dbReference>
<evidence type="ECO:0000256" key="2">
    <source>
        <dbReference type="ARBA" id="ARBA00022475"/>
    </source>
</evidence>
<dbReference type="Proteomes" id="UP000887013">
    <property type="component" value="Unassembled WGS sequence"/>
</dbReference>
<name>A0A8X6PM33_NEPPI</name>
<evidence type="ECO:0000256" key="5">
    <source>
        <dbReference type="ARBA" id="ARBA00023136"/>
    </source>
</evidence>
<accession>A0A8X6PM33</accession>
<evidence type="ECO:0000256" key="6">
    <source>
        <dbReference type="ARBA" id="ARBA00023288"/>
    </source>
</evidence>
<feature type="region of interest" description="Disordered" evidence="7">
    <location>
        <begin position="28"/>
        <end position="52"/>
    </location>
</feature>
<proteinExistence type="predicted"/>
<organism evidence="8 9">
    <name type="scientific">Nephila pilipes</name>
    <name type="common">Giant wood spider</name>
    <name type="synonym">Nephila maculata</name>
    <dbReference type="NCBI Taxonomy" id="299642"/>
    <lineage>
        <taxon>Eukaryota</taxon>
        <taxon>Metazoa</taxon>
        <taxon>Ecdysozoa</taxon>
        <taxon>Arthropoda</taxon>
        <taxon>Chelicerata</taxon>
        <taxon>Arachnida</taxon>
        <taxon>Araneae</taxon>
        <taxon>Araneomorphae</taxon>
        <taxon>Entelegynae</taxon>
        <taxon>Araneoidea</taxon>
        <taxon>Nephilidae</taxon>
        <taxon>Nephila</taxon>
    </lineage>
</organism>
<dbReference type="GO" id="GO:0005525">
    <property type="term" value="F:GTP binding"/>
    <property type="evidence" value="ECO:0007669"/>
    <property type="project" value="UniProtKB-KW"/>
</dbReference>
<dbReference type="SUPFAM" id="SSF52540">
    <property type="entry name" value="P-loop containing nucleoside triphosphate hydrolases"/>
    <property type="match status" value="1"/>
</dbReference>
<evidence type="ECO:0000313" key="9">
    <source>
        <dbReference type="Proteomes" id="UP000887013"/>
    </source>
</evidence>
<keyword evidence="5" id="KW-0472">Membrane</keyword>
<protein>
    <submittedName>
        <fullName evidence="8">Uncharacterized protein</fullName>
    </submittedName>
</protein>
<keyword evidence="3" id="KW-0488">Methylation</keyword>
<dbReference type="InterPro" id="IPR001806">
    <property type="entry name" value="Small_GTPase"/>
</dbReference>
<comment type="subcellular location">
    <subcellularLocation>
        <location evidence="1">Cell membrane</location>
        <topology evidence="1">Lipid-anchor</topology>
    </subcellularLocation>
</comment>
<gene>
    <name evidence="8" type="ORF">NPIL_282381</name>
</gene>
<dbReference type="InterPro" id="IPR052236">
    <property type="entry name" value="Small_GTPase_RasD"/>
</dbReference>
<keyword evidence="2" id="KW-1003">Cell membrane</keyword>
<dbReference type="PANTHER" id="PTHR46149">
    <property type="entry name" value="MIP08469P"/>
    <property type="match status" value="1"/>
</dbReference>